<evidence type="ECO:0000313" key="2">
    <source>
        <dbReference type="Proteomes" id="UP001165586"/>
    </source>
</evidence>
<proteinExistence type="predicted"/>
<dbReference type="Proteomes" id="UP001165586">
    <property type="component" value="Unassembled WGS sequence"/>
</dbReference>
<name>A0ABT2HBZ5_9MICO</name>
<keyword evidence="2" id="KW-1185">Reference proteome</keyword>
<dbReference type="InterPro" id="IPR023211">
    <property type="entry name" value="DNA_pol_palm_dom_sf"/>
</dbReference>
<dbReference type="RefSeq" id="WP_259543888.1">
    <property type="nucleotide sequence ID" value="NZ_JANLCJ010000743.1"/>
</dbReference>
<feature type="non-terminal residue" evidence="1">
    <location>
        <position position="175"/>
    </location>
</feature>
<protein>
    <recommendedName>
        <fullName evidence="3">DNA-directed DNA polymerase</fullName>
    </recommendedName>
</protein>
<organism evidence="1 2">
    <name type="scientific">Herbiconiux daphne</name>
    <dbReference type="NCBI Taxonomy" id="2970914"/>
    <lineage>
        <taxon>Bacteria</taxon>
        <taxon>Bacillati</taxon>
        <taxon>Actinomycetota</taxon>
        <taxon>Actinomycetes</taxon>
        <taxon>Micrococcales</taxon>
        <taxon>Microbacteriaceae</taxon>
        <taxon>Herbiconiux</taxon>
    </lineage>
</organism>
<evidence type="ECO:0000313" key="1">
    <source>
        <dbReference type="EMBL" id="MCS5737474.1"/>
    </source>
</evidence>
<dbReference type="SUPFAM" id="SSF56672">
    <property type="entry name" value="DNA/RNA polymerases"/>
    <property type="match status" value="1"/>
</dbReference>
<accession>A0ABT2HBZ5</accession>
<dbReference type="Gene3D" id="3.90.1600.10">
    <property type="entry name" value="Palm domain of DNA polymerase"/>
    <property type="match status" value="1"/>
</dbReference>
<dbReference type="EMBL" id="JANLCJ010000743">
    <property type="protein sequence ID" value="MCS5737474.1"/>
    <property type="molecule type" value="Genomic_DNA"/>
</dbReference>
<comment type="caution">
    <text evidence="1">The sequence shown here is derived from an EMBL/GenBank/DDBJ whole genome shotgun (WGS) entry which is preliminary data.</text>
</comment>
<sequence>MSVTDIVREETEYIDDEWKSTPQNIEEEISNYNSSRNRTLYYAWGIWVTAYARRNLWSAIFALKEDYIYADTDSVKYFNKEKHAAYFEEYNVDVTNKLLTMAKHQKLDPKLLSPKTVEGIEKPMGVWEWEGDYTHFKTLGAKRYLTKTGDYYSLTVAGLPKSAGMKYLKEQGEND</sequence>
<gene>
    <name evidence="1" type="ORF">N1032_27465</name>
</gene>
<dbReference type="InterPro" id="IPR043502">
    <property type="entry name" value="DNA/RNA_pol_sf"/>
</dbReference>
<evidence type="ECO:0008006" key="3">
    <source>
        <dbReference type="Google" id="ProtNLM"/>
    </source>
</evidence>
<reference evidence="1" key="1">
    <citation type="submission" date="2022-08" db="EMBL/GenBank/DDBJ databases">
        <authorList>
            <person name="Deng Y."/>
            <person name="Han X.-F."/>
            <person name="Zhang Y.-Q."/>
        </authorList>
    </citation>
    <scope>NUCLEOTIDE SEQUENCE</scope>
    <source>
        <strain evidence="1">CPCC 203386</strain>
    </source>
</reference>